<dbReference type="GO" id="GO:0030447">
    <property type="term" value="P:filamentous growth"/>
    <property type="evidence" value="ECO:0007669"/>
    <property type="project" value="UniProtKB-ARBA"/>
</dbReference>
<dbReference type="InterPro" id="IPR000095">
    <property type="entry name" value="CRIB_dom"/>
</dbReference>
<feature type="compositionally biased region" description="Low complexity" evidence="15">
    <location>
        <begin position="738"/>
        <end position="748"/>
    </location>
</feature>
<feature type="compositionally biased region" description="Polar residues" evidence="15">
    <location>
        <begin position="57"/>
        <end position="73"/>
    </location>
</feature>
<feature type="compositionally biased region" description="Acidic residues" evidence="15">
    <location>
        <begin position="265"/>
        <end position="276"/>
    </location>
</feature>
<feature type="compositionally biased region" description="Polar residues" evidence="15">
    <location>
        <begin position="667"/>
        <end position="698"/>
    </location>
</feature>
<feature type="compositionally biased region" description="Basic and acidic residues" evidence="15">
    <location>
        <begin position="501"/>
        <end position="510"/>
    </location>
</feature>
<dbReference type="InterPro" id="IPR033923">
    <property type="entry name" value="PAK_BD"/>
</dbReference>
<keyword evidence="4" id="KW-0963">Cytoplasm</keyword>
<sequence length="1195" mass="130597">MADVDSHADSDSSTSNVHAKLATPKPSEMDLDISLSPTSLPRYPGTLNVTALASSNTSLQFSGSPESINSSPVSDKDLQIPQTSTEAPQLDSNGDQVTLDPGKPTASVDQRVNDLVNSLDEPIDFKRVSTMTTGSTDSEQSYNTTSHSVDMSAGDHSLSHNDDLTVGVINTATTTTLSKATPTARPIKSPVRSTTEDQSNNLDVINTDELNLDSGNVNSDFDTSQTSHSTSIDNNENGGVKSENSPKLKEPVMIQRNMMRSINYDNDDDEDVDQEEQQSHVISDAQDHDDDEGHSKSLISESEKYVDIPDDQEEEHRDISAPVVPSTNGIMSSSEDVAAQECVTQGGNRKSLLNTADHSSVVASSHMSSNFENKIIDVYHGDSDSKLATTKDSILDTSIERSIDDFDKPIAASSNVNISSLSSSMNDLAGNIGDITIQEADENSDLQQRTSDSSNFGDEGDETFKLPNTSGSSASGSAARNFSYDSKNSASTESSFLPKIETPKTRDNMATRHSNPSSTPSTASASQSTLPKVGGRSVSSPFGSKSSSKRKSTNKVKGVFSNFVNSMRSSSSSDVVKSTNASTSSSLKISTPYDAKHLAHVGVDKDGQYTGLPEEWERLLASSGISKFEQQKNPQAVMDIVAFYQDQTKNADDTVFKKFNQANTKLTSTSSFRTPRTNQGTFTPQSAPKSQFSSTTPRQAPPPPPIQGVMDKDKERQFIPSRPAPRPPQGNSPTTVISPLSRSHSVMSSHKKSASSTPHLRNNIQNSFSPQRVAPAPPRIPPPPPKHEAVNEHPLNERKLEYSGKLSPQDQYRRQQQQQQQPAQSPYAQHQQQRERQQNQQEQQQYQQQQSPAANSPQEQPSDGSGAVAKNQKPVRDPQAAAAHNQRKKEEQRRRHAQVYAKLTAICSEGDPSKMYRNLVKVGQGASGGVYTAYELGSNMCVAIKQMNLEQQPKKELIINEILVMKASRHKNIVNFINAYLLKGDLWVVMEYMEGGSLTDVVTHSVMTEGQIGAVSRETLKGLQFLHSKGVIHRDIKSDNILLSMNGEIKLTDFGFCAQINEVNLKRTTMVGTPYWMAPEVVSRKEYGPKVDIWSLGIMIIEMIEGEPPYLNETPLRALYLIATNGTPKLKDPESLTDILKEFLSWTLQVDPERRADATELLSDPFITDADNVSTLAPLVKLARTKKLAQDAEDD</sequence>
<keyword evidence="5" id="KW-0723">Serine/threonine-protein kinase</keyword>
<keyword evidence="9 14" id="KW-0067">ATP-binding</keyword>
<evidence type="ECO:0000256" key="10">
    <source>
        <dbReference type="ARBA" id="ARBA00047899"/>
    </source>
</evidence>
<dbReference type="PROSITE" id="PS00107">
    <property type="entry name" value="PROTEIN_KINASE_ATP"/>
    <property type="match status" value="1"/>
</dbReference>
<feature type="domain" description="Protein kinase" evidence="16">
    <location>
        <begin position="916"/>
        <end position="1167"/>
    </location>
</feature>
<dbReference type="Pfam" id="PF00069">
    <property type="entry name" value="Pkinase"/>
    <property type="match status" value="1"/>
</dbReference>
<feature type="compositionally biased region" description="Basic and acidic residues" evidence="15">
    <location>
        <begin position="1"/>
        <end position="10"/>
    </location>
</feature>
<dbReference type="GO" id="GO:0005524">
    <property type="term" value="F:ATP binding"/>
    <property type="evidence" value="ECO:0007669"/>
    <property type="project" value="UniProtKB-UniRule"/>
</dbReference>
<dbReference type="Gene3D" id="3.90.810.10">
    <property type="entry name" value="CRIB domain"/>
    <property type="match status" value="1"/>
</dbReference>
<dbReference type="InterPro" id="IPR008271">
    <property type="entry name" value="Ser/Thr_kinase_AS"/>
</dbReference>
<dbReference type="AlphaFoldDB" id="A0A061BCT5"/>
<comment type="catalytic activity">
    <reaction evidence="10">
        <text>L-threonyl-[protein] + ATP = O-phospho-L-threonyl-[protein] + ADP + H(+)</text>
        <dbReference type="Rhea" id="RHEA:46608"/>
        <dbReference type="Rhea" id="RHEA-COMP:11060"/>
        <dbReference type="Rhea" id="RHEA-COMP:11605"/>
        <dbReference type="ChEBI" id="CHEBI:15378"/>
        <dbReference type="ChEBI" id="CHEBI:30013"/>
        <dbReference type="ChEBI" id="CHEBI:30616"/>
        <dbReference type="ChEBI" id="CHEBI:61977"/>
        <dbReference type="ChEBI" id="CHEBI:456216"/>
        <dbReference type="EC" id="2.7.11.1"/>
    </reaction>
</comment>
<evidence type="ECO:0000256" key="7">
    <source>
        <dbReference type="ARBA" id="ARBA00022741"/>
    </source>
</evidence>
<dbReference type="Gene3D" id="3.30.200.20">
    <property type="entry name" value="Phosphorylase Kinase, domain 1"/>
    <property type="match status" value="1"/>
</dbReference>
<dbReference type="FunFam" id="3.30.200.20:FF:000385">
    <property type="entry name" value="Non-specific serine/threonine protein kinase"/>
    <property type="match status" value="1"/>
</dbReference>
<keyword evidence="8" id="KW-0418">Kinase</keyword>
<feature type="compositionally biased region" description="Basic and acidic residues" evidence="15">
    <location>
        <begin position="291"/>
        <end position="307"/>
    </location>
</feature>
<feature type="region of interest" description="Disordered" evidence="15">
    <location>
        <begin position="1"/>
        <end position="44"/>
    </location>
</feature>
<dbReference type="FunFam" id="1.10.510.10:FF:000011">
    <property type="entry name" value="Non-specific serine/threonine protein kinase"/>
    <property type="match status" value="1"/>
</dbReference>
<dbReference type="CDD" id="cd06614">
    <property type="entry name" value="STKc_PAK"/>
    <property type="match status" value="1"/>
</dbReference>
<evidence type="ECO:0000256" key="13">
    <source>
        <dbReference type="ARBA" id="ARBA00071463"/>
    </source>
</evidence>
<evidence type="ECO:0000256" key="2">
    <source>
        <dbReference type="ARBA" id="ARBA00008874"/>
    </source>
</evidence>
<keyword evidence="7 14" id="KW-0547">Nucleotide-binding</keyword>
<feature type="compositionally biased region" description="Pro residues" evidence="15">
    <location>
        <begin position="775"/>
        <end position="784"/>
    </location>
</feature>
<evidence type="ECO:0000256" key="1">
    <source>
        <dbReference type="ARBA" id="ARBA00004496"/>
    </source>
</evidence>
<dbReference type="SMART" id="SM00220">
    <property type="entry name" value="S_TKc"/>
    <property type="match status" value="1"/>
</dbReference>
<comment type="subcellular location">
    <subcellularLocation>
        <location evidence="1">Cytoplasm</location>
    </subcellularLocation>
</comment>
<evidence type="ECO:0000313" key="18">
    <source>
        <dbReference type="EMBL" id="CDR47783.1"/>
    </source>
</evidence>
<dbReference type="GO" id="GO:0000165">
    <property type="term" value="P:MAPK cascade"/>
    <property type="evidence" value="ECO:0007669"/>
    <property type="project" value="UniProtKB-ARBA"/>
</dbReference>
<feature type="region of interest" description="Disordered" evidence="15">
    <location>
        <begin position="263"/>
        <end position="317"/>
    </location>
</feature>
<dbReference type="PhylomeDB" id="A0A061BCT5"/>
<dbReference type="GO" id="GO:0033554">
    <property type="term" value="P:cellular response to stress"/>
    <property type="evidence" value="ECO:0007669"/>
    <property type="project" value="UniProtKB-ARBA"/>
</dbReference>
<dbReference type="InterPro" id="IPR051931">
    <property type="entry name" value="PAK3-like"/>
</dbReference>
<feature type="compositionally biased region" description="Polar residues" evidence="15">
    <location>
        <begin position="445"/>
        <end position="456"/>
    </location>
</feature>
<proteinExistence type="inferred from homology"/>
<comment type="catalytic activity">
    <reaction evidence="11">
        <text>L-seryl-[protein] + ATP = O-phospho-L-seryl-[protein] + ADP + H(+)</text>
        <dbReference type="Rhea" id="RHEA:17989"/>
        <dbReference type="Rhea" id="RHEA-COMP:9863"/>
        <dbReference type="Rhea" id="RHEA-COMP:11604"/>
        <dbReference type="ChEBI" id="CHEBI:15378"/>
        <dbReference type="ChEBI" id="CHEBI:29999"/>
        <dbReference type="ChEBI" id="CHEBI:30616"/>
        <dbReference type="ChEBI" id="CHEBI:83421"/>
        <dbReference type="ChEBI" id="CHEBI:456216"/>
        <dbReference type="EC" id="2.7.11.1"/>
    </reaction>
</comment>
<feature type="binding site" evidence="14">
    <location>
        <position position="945"/>
    </location>
    <ligand>
        <name>ATP</name>
        <dbReference type="ChEBI" id="CHEBI:30616"/>
    </ligand>
</feature>
<dbReference type="PROSITE" id="PS00108">
    <property type="entry name" value="PROTEIN_KINASE_ST"/>
    <property type="match status" value="1"/>
</dbReference>
<dbReference type="PANTHER" id="PTHR45832:SF22">
    <property type="entry name" value="SERINE_THREONINE-PROTEIN KINASE SAMKA-RELATED"/>
    <property type="match status" value="1"/>
</dbReference>
<gene>
    <name evidence="18" type="ORF">CYFA0S_37e00584g</name>
</gene>
<feature type="compositionally biased region" description="Polar residues" evidence="15">
    <location>
        <begin position="131"/>
        <end position="149"/>
    </location>
</feature>
<name>A0A061BCT5_CYBFA</name>
<feature type="region of interest" description="Disordered" evidence="15">
    <location>
        <begin position="667"/>
        <end position="897"/>
    </location>
</feature>
<dbReference type="EMBL" id="LK052922">
    <property type="protein sequence ID" value="CDR47783.1"/>
    <property type="molecule type" value="Genomic_DNA"/>
</dbReference>
<feature type="compositionally biased region" description="Low complexity" evidence="15">
    <location>
        <begin position="807"/>
        <end position="831"/>
    </location>
</feature>
<dbReference type="InterPro" id="IPR000719">
    <property type="entry name" value="Prot_kinase_dom"/>
</dbReference>
<dbReference type="InterPro" id="IPR036936">
    <property type="entry name" value="CRIB_dom_sf"/>
</dbReference>
<dbReference type="PROSITE" id="PS50108">
    <property type="entry name" value="CRIB"/>
    <property type="match status" value="1"/>
</dbReference>
<feature type="compositionally biased region" description="Polar residues" evidence="15">
    <location>
        <begin position="191"/>
        <end position="204"/>
    </location>
</feature>
<dbReference type="EC" id="2.7.11.1" evidence="3"/>
<evidence type="ECO:0000259" key="17">
    <source>
        <dbReference type="PROSITE" id="PS50108"/>
    </source>
</evidence>
<evidence type="ECO:0000256" key="12">
    <source>
        <dbReference type="ARBA" id="ARBA00070332"/>
    </source>
</evidence>
<evidence type="ECO:0000256" key="14">
    <source>
        <dbReference type="PROSITE-ProRule" id="PRU10141"/>
    </source>
</evidence>
<evidence type="ECO:0000256" key="9">
    <source>
        <dbReference type="ARBA" id="ARBA00022840"/>
    </source>
</evidence>
<feature type="compositionally biased region" description="Polar residues" evidence="15">
    <location>
        <begin position="213"/>
        <end position="243"/>
    </location>
</feature>
<dbReference type="OrthoDB" id="248923at2759"/>
<organism evidence="18">
    <name type="scientific">Cyberlindnera fabianii</name>
    <name type="common">Yeast</name>
    <name type="synonym">Hansenula fabianii</name>
    <dbReference type="NCBI Taxonomy" id="36022"/>
    <lineage>
        <taxon>Eukaryota</taxon>
        <taxon>Fungi</taxon>
        <taxon>Dikarya</taxon>
        <taxon>Ascomycota</taxon>
        <taxon>Saccharomycotina</taxon>
        <taxon>Saccharomycetes</taxon>
        <taxon>Phaffomycetales</taxon>
        <taxon>Phaffomycetaceae</taxon>
        <taxon>Cyberlindnera</taxon>
    </lineage>
</organism>
<feature type="compositionally biased region" description="Low complexity" evidence="15">
    <location>
        <begin position="514"/>
        <end position="529"/>
    </location>
</feature>
<evidence type="ECO:0000256" key="11">
    <source>
        <dbReference type="ARBA" id="ARBA00048679"/>
    </source>
</evidence>
<accession>A0A061BCT5</accession>
<dbReference type="GO" id="GO:0004674">
    <property type="term" value="F:protein serine/threonine kinase activity"/>
    <property type="evidence" value="ECO:0007669"/>
    <property type="project" value="UniProtKB-KW"/>
</dbReference>
<dbReference type="GO" id="GO:0106310">
    <property type="term" value="F:protein serine kinase activity"/>
    <property type="evidence" value="ECO:0007669"/>
    <property type="project" value="RHEA"/>
</dbReference>
<feature type="region of interest" description="Disordered" evidence="15">
    <location>
        <begin position="131"/>
        <end position="158"/>
    </location>
</feature>
<feature type="compositionally biased region" description="Basic and acidic residues" evidence="15">
    <location>
        <begin position="785"/>
        <end position="802"/>
    </location>
</feature>
<dbReference type="VEuPathDB" id="FungiDB:BON22_3579"/>
<comment type="similarity">
    <text evidence="2">Belongs to the protein kinase superfamily. STE Ser/Thr protein kinase family. STE20 subfamily.</text>
</comment>
<dbReference type="PANTHER" id="PTHR45832">
    <property type="entry name" value="SERINE/THREONINE-PROTEIN KINASE SAMKA-RELATED-RELATED"/>
    <property type="match status" value="1"/>
</dbReference>
<reference evidence="18" key="1">
    <citation type="journal article" date="2014" name="Genome Announc.">
        <title>Genome sequence of the yeast Cyberlindnera fabianii (Hansenula fabianii).</title>
        <authorList>
            <person name="Freel K.C."/>
            <person name="Sarilar V."/>
            <person name="Neuveglise C."/>
            <person name="Devillers H."/>
            <person name="Friedrich A."/>
            <person name="Schacherer J."/>
        </authorList>
    </citation>
    <scope>NUCLEOTIDE SEQUENCE</scope>
    <source>
        <strain evidence="18">YJS4271</strain>
    </source>
</reference>
<dbReference type="Gene3D" id="1.10.510.10">
    <property type="entry name" value="Transferase(Phosphotransferase) domain 1"/>
    <property type="match status" value="1"/>
</dbReference>
<feature type="compositionally biased region" description="Low complexity" evidence="15">
    <location>
        <begin position="537"/>
        <end position="546"/>
    </location>
</feature>
<feature type="compositionally biased region" description="Polar residues" evidence="15">
    <location>
        <begin position="757"/>
        <end position="769"/>
    </location>
</feature>
<feature type="compositionally biased region" description="Low complexity" evidence="15">
    <location>
        <begin position="838"/>
        <end position="862"/>
    </location>
</feature>
<evidence type="ECO:0000256" key="8">
    <source>
        <dbReference type="ARBA" id="ARBA00022777"/>
    </source>
</evidence>
<feature type="region of interest" description="Disordered" evidence="15">
    <location>
        <begin position="57"/>
        <end position="97"/>
    </location>
</feature>
<protein>
    <recommendedName>
        <fullName evidence="12">Serine/threonine-protein kinase STE20</fullName>
        <ecNumber evidence="3">2.7.11.1</ecNumber>
    </recommendedName>
    <alternativeName>
        <fullName evidence="13">Serine/threonine-protein kinase ste20</fullName>
    </alternativeName>
</protein>
<keyword evidence="6" id="KW-0808">Transferase</keyword>
<feature type="region of interest" description="Disordered" evidence="15">
    <location>
        <begin position="177"/>
        <end position="250"/>
    </location>
</feature>
<dbReference type="GO" id="GO:0005737">
    <property type="term" value="C:cytoplasm"/>
    <property type="evidence" value="ECO:0007669"/>
    <property type="project" value="UniProtKB-SubCell"/>
</dbReference>
<dbReference type="SUPFAM" id="SSF56112">
    <property type="entry name" value="Protein kinase-like (PK-like)"/>
    <property type="match status" value="1"/>
</dbReference>
<dbReference type="SMART" id="SM00285">
    <property type="entry name" value="PBD"/>
    <property type="match status" value="1"/>
</dbReference>
<feature type="region of interest" description="Disordered" evidence="15">
    <location>
        <begin position="439"/>
        <end position="555"/>
    </location>
</feature>
<dbReference type="Pfam" id="PF00786">
    <property type="entry name" value="PBD"/>
    <property type="match status" value="1"/>
</dbReference>
<evidence type="ECO:0000256" key="15">
    <source>
        <dbReference type="SAM" id="MobiDB-lite"/>
    </source>
</evidence>
<evidence type="ECO:0000256" key="5">
    <source>
        <dbReference type="ARBA" id="ARBA00022527"/>
    </source>
</evidence>
<dbReference type="PROSITE" id="PS50011">
    <property type="entry name" value="PROTEIN_KINASE_DOM"/>
    <property type="match status" value="1"/>
</dbReference>
<evidence type="ECO:0000256" key="6">
    <source>
        <dbReference type="ARBA" id="ARBA00022679"/>
    </source>
</evidence>
<dbReference type="InterPro" id="IPR017441">
    <property type="entry name" value="Protein_kinase_ATP_BS"/>
</dbReference>
<dbReference type="InterPro" id="IPR011009">
    <property type="entry name" value="Kinase-like_dom_sf"/>
</dbReference>
<evidence type="ECO:0000256" key="3">
    <source>
        <dbReference type="ARBA" id="ARBA00012513"/>
    </source>
</evidence>
<feature type="domain" description="CRIB" evidence="17">
    <location>
        <begin position="589"/>
        <end position="602"/>
    </location>
</feature>
<evidence type="ECO:0000259" key="16">
    <source>
        <dbReference type="PROSITE" id="PS50011"/>
    </source>
</evidence>
<evidence type="ECO:0000256" key="4">
    <source>
        <dbReference type="ARBA" id="ARBA00022490"/>
    </source>
</evidence>
<feature type="compositionally biased region" description="Low complexity" evidence="15">
    <location>
        <begin position="470"/>
        <end position="479"/>
    </location>
</feature>
<dbReference type="CDD" id="cd01093">
    <property type="entry name" value="CRIB_PAK_like"/>
    <property type="match status" value="1"/>
</dbReference>
<feature type="compositionally biased region" description="Polar residues" evidence="15">
    <location>
        <begin position="80"/>
        <end position="96"/>
    </location>
</feature>
<feature type="compositionally biased region" description="Polar residues" evidence="15">
    <location>
        <begin position="483"/>
        <end position="495"/>
    </location>
</feature>